<keyword evidence="2" id="KW-0813">Transport</keyword>
<dbReference type="CDD" id="cd06173">
    <property type="entry name" value="MFS_MefA_like"/>
    <property type="match status" value="1"/>
</dbReference>
<evidence type="ECO:0000256" key="5">
    <source>
        <dbReference type="ARBA" id="ARBA00022989"/>
    </source>
</evidence>
<proteinExistence type="predicted"/>
<organism evidence="8 9">
    <name type="scientific">Nonomuraea antimicrobica</name>
    <dbReference type="NCBI Taxonomy" id="561173"/>
    <lineage>
        <taxon>Bacteria</taxon>
        <taxon>Bacillati</taxon>
        <taxon>Actinomycetota</taxon>
        <taxon>Actinomycetes</taxon>
        <taxon>Streptosporangiales</taxon>
        <taxon>Streptosporangiaceae</taxon>
        <taxon>Nonomuraea</taxon>
    </lineage>
</organism>
<feature type="transmembrane region" description="Helical" evidence="7">
    <location>
        <begin position="97"/>
        <end position="117"/>
    </location>
</feature>
<feature type="transmembrane region" description="Helical" evidence="7">
    <location>
        <begin position="123"/>
        <end position="139"/>
    </location>
</feature>
<dbReference type="RefSeq" id="WP_344873064.1">
    <property type="nucleotide sequence ID" value="NZ_BAAAZP010000010.1"/>
</dbReference>
<dbReference type="Proteomes" id="UP001500902">
    <property type="component" value="Unassembled WGS sequence"/>
</dbReference>
<dbReference type="SUPFAM" id="SSF103473">
    <property type="entry name" value="MFS general substrate transporter"/>
    <property type="match status" value="1"/>
</dbReference>
<keyword evidence="6 7" id="KW-0472">Membrane</keyword>
<protein>
    <submittedName>
        <fullName evidence="8">MFS transporter</fullName>
    </submittedName>
</protein>
<keyword evidence="4 7" id="KW-0812">Transmembrane</keyword>
<comment type="caution">
    <text evidence="8">The sequence shown here is derived from an EMBL/GenBank/DDBJ whole genome shotgun (WGS) entry which is preliminary data.</text>
</comment>
<keyword evidence="3" id="KW-1003">Cell membrane</keyword>
<evidence type="ECO:0000313" key="8">
    <source>
        <dbReference type="EMBL" id="GAA3647632.1"/>
    </source>
</evidence>
<feature type="transmembrane region" description="Helical" evidence="7">
    <location>
        <begin position="187"/>
        <end position="209"/>
    </location>
</feature>
<evidence type="ECO:0000256" key="1">
    <source>
        <dbReference type="ARBA" id="ARBA00004651"/>
    </source>
</evidence>
<dbReference type="PANTHER" id="PTHR23513">
    <property type="entry name" value="INTEGRAL MEMBRANE EFFLUX PROTEIN-RELATED"/>
    <property type="match status" value="1"/>
</dbReference>
<comment type="subcellular location">
    <subcellularLocation>
        <location evidence="1">Cell membrane</location>
        <topology evidence="1">Multi-pass membrane protein</topology>
    </subcellularLocation>
</comment>
<evidence type="ECO:0000256" key="4">
    <source>
        <dbReference type="ARBA" id="ARBA00022692"/>
    </source>
</evidence>
<feature type="transmembrane region" description="Helical" evidence="7">
    <location>
        <begin position="160"/>
        <end position="181"/>
    </location>
</feature>
<feature type="transmembrane region" description="Helical" evidence="7">
    <location>
        <begin position="66"/>
        <end position="85"/>
    </location>
</feature>
<accession>A0ABP7B4G4</accession>
<feature type="transmembrane region" description="Helical" evidence="7">
    <location>
        <begin position="275"/>
        <end position="298"/>
    </location>
</feature>
<keyword evidence="9" id="KW-1185">Reference proteome</keyword>
<feature type="transmembrane region" description="Helical" evidence="7">
    <location>
        <begin position="41"/>
        <end position="60"/>
    </location>
</feature>
<gene>
    <name evidence="8" type="ORF">GCM10022224_008050</name>
</gene>
<dbReference type="InterPro" id="IPR036259">
    <property type="entry name" value="MFS_trans_sf"/>
</dbReference>
<evidence type="ECO:0000313" key="9">
    <source>
        <dbReference type="Proteomes" id="UP001500902"/>
    </source>
</evidence>
<dbReference type="PANTHER" id="PTHR23513:SF11">
    <property type="entry name" value="STAPHYLOFERRIN A TRANSPORTER"/>
    <property type="match status" value="1"/>
</dbReference>
<evidence type="ECO:0000256" key="6">
    <source>
        <dbReference type="ARBA" id="ARBA00023136"/>
    </source>
</evidence>
<dbReference type="EMBL" id="BAAAZP010000010">
    <property type="protein sequence ID" value="GAA3647632.1"/>
    <property type="molecule type" value="Genomic_DNA"/>
</dbReference>
<feature type="transmembrane region" description="Helical" evidence="7">
    <location>
        <begin position="230"/>
        <end position="255"/>
    </location>
</feature>
<feature type="transmembrane region" description="Helical" evidence="7">
    <location>
        <begin position="363"/>
        <end position="385"/>
    </location>
</feature>
<evidence type="ECO:0000256" key="2">
    <source>
        <dbReference type="ARBA" id="ARBA00022448"/>
    </source>
</evidence>
<evidence type="ECO:0000256" key="7">
    <source>
        <dbReference type="SAM" id="Phobius"/>
    </source>
</evidence>
<sequence length="427" mass="44015">MPGNAAEPPTPGPAAPRSHRQAMLAALRVPNFRRYVSGQSLSLIGTWVETVAQALLILRLTDSGTVLGLITSARYAPILLLSPYAGLLIDRCDKRRLLLVTQAGLGLISAVLGVSVLTGEIRIWQVVVLAVAFGVLSAVDNPARQAFVHEVVGRSLIRNAVTLNSTSVNVARVIGPTIAAALVGTVGIGWCFVVNAVSFCCVIASLLLLDTGSLHPTPTVSRARGQLRAGLRYAAGVPAISRPLLMMAVVGTFTFEFEVSLPLLARETFHGPETAYSWLIGGLGAGAVAGGLIAAWSARTGVRRLTNVAFCYAIAVGLVAVAPTLPLAVAACVLVGAASITFLTTGNSTVQLESDPEYRGRITALWSMALVGSTPIGSPIIGALSDVTSPRYALALGAVACLAAAVIGRWPGGDRQATTATGAGAGR</sequence>
<feature type="transmembrane region" description="Helical" evidence="7">
    <location>
        <begin position="392"/>
        <end position="410"/>
    </location>
</feature>
<dbReference type="Pfam" id="PF05977">
    <property type="entry name" value="MFS_3"/>
    <property type="match status" value="1"/>
</dbReference>
<keyword evidence="5 7" id="KW-1133">Transmembrane helix</keyword>
<feature type="transmembrane region" description="Helical" evidence="7">
    <location>
        <begin position="310"/>
        <end position="343"/>
    </location>
</feature>
<reference evidence="9" key="1">
    <citation type="journal article" date="2019" name="Int. J. Syst. Evol. Microbiol.">
        <title>The Global Catalogue of Microorganisms (GCM) 10K type strain sequencing project: providing services to taxonomists for standard genome sequencing and annotation.</title>
        <authorList>
            <consortium name="The Broad Institute Genomics Platform"/>
            <consortium name="The Broad Institute Genome Sequencing Center for Infectious Disease"/>
            <person name="Wu L."/>
            <person name="Ma J."/>
        </authorList>
    </citation>
    <scope>NUCLEOTIDE SEQUENCE [LARGE SCALE GENOMIC DNA]</scope>
    <source>
        <strain evidence="9">JCM 16904</strain>
    </source>
</reference>
<dbReference type="Gene3D" id="1.20.1250.20">
    <property type="entry name" value="MFS general substrate transporter like domains"/>
    <property type="match status" value="1"/>
</dbReference>
<name>A0ABP7B4G4_9ACTN</name>
<dbReference type="InterPro" id="IPR010290">
    <property type="entry name" value="TM_effector"/>
</dbReference>
<evidence type="ECO:0000256" key="3">
    <source>
        <dbReference type="ARBA" id="ARBA00022475"/>
    </source>
</evidence>